<protein>
    <recommendedName>
        <fullName evidence="8">CDC20/Fizzy WD40 domain-containing protein</fullName>
    </recommendedName>
</protein>
<dbReference type="GO" id="GO:1990757">
    <property type="term" value="F:ubiquitin ligase activator activity"/>
    <property type="evidence" value="ECO:0007669"/>
    <property type="project" value="TreeGrafter"/>
</dbReference>
<dbReference type="InterPro" id="IPR036322">
    <property type="entry name" value="WD40_repeat_dom_sf"/>
</dbReference>
<dbReference type="InterPro" id="IPR056150">
    <property type="entry name" value="WD40_CDC20-Fz"/>
</dbReference>
<evidence type="ECO:0000313" key="9">
    <source>
        <dbReference type="EnsemblMetazoa" id="G1963.19:cds"/>
    </source>
</evidence>
<organism evidence="9 10">
    <name type="scientific">Magallana gigas</name>
    <name type="common">Pacific oyster</name>
    <name type="synonym">Crassostrea gigas</name>
    <dbReference type="NCBI Taxonomy" id="29159"/>
    <lineage>
        <taxon>Eukaryota</taxon>
        <taxon>Metazoa</taxon>
        <taxon>Spiralia</taxon>
        <taxon>Lophotrochozoa</taxon>
        <taxon>Mollusca</taxon>
        <taxon>Bivalvia</taxon>
        <taxon>Autobranchia</taxon>
        <taxon>Pteriomorphia</taxon>
        <taxon>Ostreida</taxon>
        <taxon>Ostreoidea</taxon>
        <taxon>Ostreidae</taxon>
        <taxon>Magallana</taxon>
    </lineage>
</organism>
<feature type="domain" description="CDC20/Fizzy WD40" evidence="8">
    <location>
        <begin position="111"/>
        <end position="410"/>
    </location>
</feature>
<feature type="repeat" description="WD" evidence="7">
    <location>
        <begin position="244"/>
        <end position="285"/>
    </location>
</feature>
<dbReference type="GO" id="GO:0010997">
    <property type="term" value="F:anaphase-promoting complex binding"/>
    <property type="evidence" value="ECO:0007669"/>
    <property type="project" value="InterPro"/>
</dbReference>
<feature type="repeat" description="WD" evidence="7">
    <location>
        <begin position="379"/>
        <end position="411"/>
    </location>
</feature>
<dbReference type="Gene3D" id="2.130.10.10">
    <property type="entry name" value="YVTN repeat-like/Quinoprotein amine dehydrogenase"/>
    <property type="match status" value="1"/>
</dbReference>
<dbReference type="AlphaFoldDB" id="A0A8W8JJZ2"/>
<dbReference type="InterPro" id="IPR015943">
    <property type="entry name" value="WD40/YVTN_repeat-like_dom_sf"/>
</dbReference>
<dbReference type="EnsemblMetazoa" id="G1963.18">
    <property type="protein sequence ID" value="G1963.18:cds"/>
    <property type="gene ID" value="G1963"/>
</dbReference>
<dbReference type="EnsemblMetazoa" id="G1963.19">
    <property type="protein sequence ID" value="G1963.19:cds"/>
    <property type="gene ID" value="G1963"/>
</dbReference>
<evidence type="ECO:0000256" key="5">
    <source>
        <dbReference type="ARBA" id="ARBA00022776"/>
    </source>
</evidence>
<dbReference type="GO" id="GO:0005680">
    <property type="term" value="C:anaphase-promoting complex"/>
    <property type="evidence" value="ECO:0007669"/>
    <property type="project" value="TreeGrafter"/>
</dbReference>
<keyword evidence="2 7" id="KW-0853">WD repeat</keyword>
<dbReference type="PROSITE" id="PS50294">
    <property type="entry name" value="WD_REPEATS_REGION"/>
    <property type="match status" value="1"/>
</dbReference>
<dbReference type="OMA" id="TPENNDI"/>
<dbReference type="SUPFAM" id="SSF50978">
    <property type="entry name" value="WD40 repeat-like"/>
    <property type="match status" value="1"/>
</dbReference>
<dbReference type="PANTHER" id="PTHR19918:SF8">
    <property type="entry name" value="FI02843P"/>
    <property type="match status" value="1"/>
</dbReference>
<evidence type="ECO:0000256" key="7">
    <source>
        <dbReference type="PROSITE-ProRule" id="PRU00221"/>
    </source>
</evidence>
<dbReference type="Pfam" id="PF24807">
    <property type="entry name" value="WD40_CDC20-Fz"/>
    <property type="match status" value="1"/>
</dbReference>
<proteinExistence type="inferred from homology"/>
<evidence type="ECO:0000256" key="2">
    <source>
        <dbReference type="ARBA" id="ARBA00022574"/>
    </source>
</evidence>
<keyword evidence="3" id="KW-0132">Cell division</keyword>
<dbReference type="InterPro" id="IPR033010">
    <property type="entry name" value="Cdc20/Fizzy"/>
</dbReference>
<name>A0A8W8JJZ2_MAGGI</name>
<comment type="similarity">
    <text evidence="1">Belongs to the WD repeat CDC20/Fizzy family.</text>
</comment>
<dbReference type="PROSITE" id="PS50082">
    <property type="entry name" value="WD_REPEATS_2"/>
    <property type="match status" value="2"/>
</dbReference>
<evidence type="ECO:0000256" key="1">
    <source>
        <dbReference type="ARBA" id="ARBA00006445"/>
    </source>
</evidence>
<evidence type="ECO:0000256" key="3">
    <source>
        <dbReference type="ARBA" id="ARBA00022618"/>
    </source>
</evidence>
<dbReference type="SMART" id="SM00320">
    <property type="entry name" value="WD40"/>
    <property type="match status" value="5"/>
</dbReference>
<dbReference type="GO" id="GO:0031145">
    <property type="term" value="P:anaphase-promoting complex-dependent catabolic process"/>
    <property type="evidence" value="ECO:0007669"/>
    <property type="project" value="TreeGrafter"/>
</dbReference>
<dbReference type="GO" id="GO:1905786">
    <property type="term" value="P:positive regulation of anaphase-promoting complex-dependent catabolic process"/>
    <property type="evidence" value="ECO:0007669"/>
    <property type="project" value="TreeGrafter"/>
</dbReference>
<keyword evidence="5" id="KW-0498">Mitosis</keyword>
<reference evidence="9" key="1">
    <citation type="submission" date="2022-08" db="UniProtKB">
        <authorList>
            <consortium name="EnsemblMetazoa"/>
        </authorList>
    </citation>
    <scope>IDENTIFICATION</scope>
    <source>
        <strain evidence="9">05x7-T-G4-1.051#20</strain>
    </source>
</reference>
<keyword evidence="10" id="KW-1185">Reference proteome</keyword>
<accession>A0A8W8JJZ2</accession>
<evidence type="ECO:0000256" key="6">
    <source>
        <dbReference type="ARBA" id="ARBA00023306"/>
    </source>
</evidence>
<evidence type="ECO:0000256" key="4">
    <source>
        <dbReference type="ARBA" id="ARBA00022737"/>
    </source>
</evidence>
<sequence>MAAGKLISPKVSTYDRFIPYRPHLNVDVAHARVMSPPSGARNCQSPWYDESLLIYSDVLGGILDTPGHKQVLPIFQQSPEATSPTTPLFDDPKSCSRKTRRRVASSPKNILDMPKIRNDFYTNVLDWGQSNKIAVALEQTTYIWDVESKICKKINVASEEEQASLYFVSAVCWDNEGHLVATGDNKGHLKVFDPETEKIIQNIGGHGKTTISVLRWRTHELYTGNRNGGVIQYDTRCPNLGGRRLGHGQDVCGMAMSHNSHHVVTGGNGGLVRLWDLRTHQCFRTIKAHSACAKALAWCPWRSSVIATGGGAQDGYIRLWQIHTGEMIGEVSTNSQICGLLWSQEYQELASSHGSVTPENNDIVLWRMSRFQFEPQTRLQQHLARPLHMALSPNGTTIASAGVDEMMCIWECFPENRDHLRRQSSSTLALDQMIR</sequence>
<evidence type="ECO:0000313" key="10">
    <source>
        <dbReference type="Proteomes" id="UP000005408"/>
    </source>
</evidence>
<dbReference type="InterPro" id="IPR001680">
    <property type="entry name" value="WD40_rpt"/>
</dbReference>
<evidence type="ECO:0000259" key="8">
    <source>
        <dbReference type="Pfam" id="PF24807"/>
    </source>
</evidence>
<keyword evidence="6" id="KW-0131">Cell cycle</keyword>
<keyword evidence="4" id="KW-0677">Repeat</keyword>
<dbReference type="PANTHER" id="PTHR19918">
    <property type="entry name" value="CELL DIVISION CYCLE 20 CDC20 FIZZY -RELATED"/>
    <property type="match status" value="1"/>
</dbReference>
<dbReference type="Proteomes" id="UP000005408">
    <property type="component" value="Unassembled WGS sequence"/>
</dbReference>
<dbReference type="OrthoDB" id="10263272at2759"/>
<dbReference type="GO" id="GO:0051301">
    <property type="term" value="P:cell division"/>
    <property type="evidence" value="ECO:0007669"/>
    <property type="project" value="UniProtKB-KW"/>
</dbReference>